<dbReference type="Pfam" id="PF07366">
    <property type="entry name" value="SnoaL"/>
    <property type="match status" value="1"/>
</dbReference>
<dbReference type="InterPro" id="IPR032710">
    <property type="entry name" value="NTF2-like_dom_sf"/>
</dbReference>
<feature type="compositionally biased region" description="Basic and acidic residues" evidence="1">
    <location>
        <begin position="1"/>
        <end position="10"/>
    </location>
</feature>
<protein>
    <submittedName>
        <fullName evidence="2">Ester cyclase</fullName>
    </submittedName>
</protein>
<evidence type="ECO:0000313" key="2">
    <source>
        <dbReference type="EMBL" id="NJW52964.1"/>
    </source>
</evidence>
<dbReference type="Gene3D" id="3.10.450.50">
    <property type="match status" value="1"/>
</dbReference>
<evidence type="ECO:0000313" key="3">
    <source>
        <dbReference type="Proteomes" id="UP000703674"/>
    </source>
</evidence>
<gene>
    <name evidence="2" type="ORF">HC175_08525</name>
</gene>
<accession>A0ABX1D023</accession>
<sequence length="141" mass="15709">MSREENKEVQQKFGDAINSGNLDNLRDLVSQDVKDHDPAPNQASGPQGYIDFFTMMRNAFPDMQVEVEQLVADEDNVAFAYTLTGTHQGDFMGVGATNKPIEVRGMQISRFENGKMVERWGSSDELGILKQIGAEVTIRKP</sequence>
<dbReference type="PANTHER" id="PTHR38436:SF1">
    <property type="entry name" value="ESTER CYCLASE"/>
    <property type="match status" value="1"/>
</dbReference>
<dbReference type="RefSeq" id="WP_168138071.1">
    <property type="nucleotide sequence ID" value="NZ_JAAVJR010000004.1"/>
</dbReference>
<reference evidence="2 3" key="1">
    <citation type="submission" date="2020-03" db="EMBL/GenBank/DDBJ databases">
        <title>Salinimicrobium sp. nov, isolated from SCS.</title>
        <authorList>
            <person name="Cao W.R."/>
        </authorList>
    </citation>
    <scope>NUCLEOTIDE SEQUENCE [LARGE SCALE GENOMIC DNA]</scope>
    <source>
        <strain evidence="3">J15B91</strain>
    </source>
</reference>
<dbReference type="SUPFAM" id="SSF54427">
    <property type="entry name" value="NTF2-like"/>
    <property type="match status" value="1"/>
</dbReference>
<keyword evidence="3" id="KW-1185">Reference proteome</keyword>
<dbReference type="EMBL" id="JAAVJR010000004">
    <property type="protein sequence ID" value="NJW52964.1"/>
    <property type="molecule type" value="Genomic_DNA"/>
</dbReference>
<name>A0ABX1D023_9FLAO</name>
<proteinExistence type="predicted"/>
<feature type="region of interest" description="Disordered" evidence="1">
    <location>
        <begin position="1"/>
        <end position="47"/>
    </location>
</feature>
<dbReference type="Proteomes" id="UP000703674">
    <property type="component" value="Unassembled WGS sequence"/>
</dbReference>
<dbReference type="PANTHER" id="PTHR38436">
    <property type="entry name" value="POLYKETIDE CYCLASE SNOAL-LIKE DOMAIN"/>
    <property type="match status" value="1"/>
</dbReference>
<comment type="caution">
    <text evidence="2">The sequence shown here is derived from an EMBL/GenBank/DDBJ whole genome shotgun (WGS) entry which is preliminary data.</text>
</comment>
<dbReference type="InterPro" id="IPR009959">
    <property type="entry name" value="Cyclase_SnoaL-like"/>
</dbReference>
<evidence type="ECO:0000256" key="1">
    <source>
        <dbReference type="SAM" id="MobiDB-lite"/>
    </source>
</evidence>
<organism evidence="2 3">
    <name type="scientific">Salinimicrobium oceani</name>
    <dbReference type="NCBI Taxonomy" id="2722702"/>
    <lineage>
        <taxon>Bacteria</taxon>
        <taxon>Pseudomonadati</taxon>
        <taxon>Bacteroidota</taxon>
        <taxon>Flavobacteriia</taxon>
        <taxon>Flavobacteriales</taxon>
        <taxon>Flavobacteriaceae</taxon>
        <taxon>Salinimicrobium</taxon>
    </lineage>
</organism>